<protein>
    <recommendedName>
        <fullName evidence="4">DUF6438 domain-containing protein</fullName>
    </recommendedName>
</protein>
<proteinExistence type="predicted"/>
<evidence type="ECO:0000256" key="1">
    <source>
        <dbReference type="ARBA" id="ARBA00022737"/>
    </source>
</evidence>
<dbReference type="InterPro" id="IPR036770">
    <property type="entry name" value="Ankyrin_rpt-contain_sf"/>
</dbReference>
<dbReference type="PANTHER" id="PTHR24189">
    <property type="entry name" value="MYOTROPHIN"/>
    <property type="match status" value="1"/>
</dbReference>
<keyword evidence="6" id="KW-1185">Reference proteome</keyword>
<dbReference type="Pfam" id="PF20033">
    <property type="entry name" value="DUF6438"/>
    <property type="match status" value="1"/>
</dbReference>
<dbReference type="Gene3D" id="1.25.40.20">
    <property type="entry name" value="Ankyrin repeat-containing domain"/>
    <property type="match status" value="1"/>
</dbReference>
<evidence type="ECO:0000313" key="6">
    <source>
        <dbReference type="Proteomes" id="UP001549184"/>
    </source>
</evidence>
<feature type="signal peptide" evidence="3">
    <location>
        <begin position="1"/>
        <end position="27"/>
    </location>
</feature>
<keyword evidence="1" id="KW-0677">Repeat</keyword>
<reference evidence="5 6" key="1">
    <citation type="submission" date="2024-06" db="EMBL/GenBank/DDBJ databases">
        <title>Sorghum-associated microbial communities from plants grown in Nebraska, USA.</title>
        <authorList>
            <person name="Schachtman D."/>
        </authorList>
    </citation>
    <scope>NUCLEOTIDE SEQUENCE [LARGE SCALE GENOMIC DNA]</scope>
    <source>
        <strain evidence="5 6">1073</strain>
    </source>
</reference>
<accession>A0ABV2JVH7</accession>
<dbReference type="InterPro" id="IPR050745">
    <property type="entry name" value="Multifunctional_regulatory"/>
</dbReference>
<evidence type="ECO:0000256" key="3">
    <source>
        <dbReference type="SAM" id="SignalP"/>
    </source>
</evidence>
<dbReference type="RefSeq" id="WP_354013993.1">
    <property type="nucleotide sequence ID" value="NZ_JBEPMU010000003.1"/>
</dbReference>
<evidence type="ECO:0000313" key="5">
    <source>
        <dbReference type="EMBL" id="MET3652592.1"/>
    </source>
</evidence>
<organism evidence="5 6">
    <name type="scientific">Dyella japonica</name>
    <dbReference type="NCBI Taxonomy" id="231455"/>
    <lineage>
        <taxon>Bacteria</taxon>
        <taxon>Pseudomonadati</taxon>
        <taxon>Pseudomonadota</taxon>
        <taxon>Gammaproteobacteria</taxon>
        <taxon>Lysobacterales</taxon>
        <taxon>Rhodanobacteraceae</taxon>
        <taxon>Dyella</taxon>
    </lineage>
</organism>
<dbReference type="EMBL" id="JBEPMU010000003">
    <property type="protein sequence ID" value="MET3652592.1"/>
    <property type="molecule type" value="Genomic_DNA"/>
</dbReference>
<evidence type="ECO:0000256" key="2">
    <source>
        <dbReference type="ARBA" id="ARBA00023043"/>
    </source>
</evidence>
<dbReference type="SUPFAM" id="SSF48403">
    <property type="entry name" value="Ankyrin repeat"/>
    <property type="match status" value="1"/>
</dbReference>
<dbReference type="Proteomes" id="UP001549184">
    <property type="component" value="Unassembled WGS sequence"/>
</dbReference>
<dbReference type="InterPro" id="IPR045497">
    <property type="entry name" value="DUF6438"/>
</dbReference>
<gene>
    <name evidence="5" type="ORF">ABIC75_002324</name>
</gene>
<feature type="chain" id="PRO_5045375024" description="DUF6438 domain-containing protein" evidence="3">
    <location>
        <begin position="28"/>
        <end position="446"/>
    </location>
</feature>
<keyword evidence="2" id="KW-0040">ANK repeat</keyword>
<name>A0ABV2JVH7_9GAMM</name>
<keyword evidence="3" id="KW-0732">Signal</keyword>
<feature type="domain" description="DUF6438" evidence="4">
    <location>
        <begin position="36"/>
        <end position="166"/>
    </location>
</feature>
<sequence>MKKPYAQCFLKGALLSSLLLAASPLSAAENGAEEVTVALERSACFGSCQAYSVTIHRDGYVLFTTDISPIDEVDTLHKQFAASDGVLLPGTHEDDIDPKEVAVLVKQFEAADFWRLKSEYRSDVHDAPTQVITLTLGDRKKVVLDYMGTRAGMPRAVEDLEIAVDRTAGTDRWIKGSPGLIPWLERTKFDFHSVHAGELVVAAEMGEADEATVMALIDHDAPLDQTINIPGSYPSQPEMAGVTLIEHAIRRGHADVFKRLSKGGWLDRLGRTEASQIFAEYAAGCSPALVHAAAESGVDIDTAAFRKTDADTESQGKTALANLGSQHVCSHDENARVLTAKALLDRGADPNHRDSLGKTPLYGVENLDLLNTLLAHGADASAKSNDGRSMVFGSWNDAVVLRLLEAGASPAGQYDFGGKTLAQQAKAGGMPMVTRWLVAHPEAYER</sequence>
<evidence type="ECO:0000259" key="4">
    <source>
        <dbReference type="Pfam" id="PF20033"/>
    </source>
</evidence>
<comment type="caution">
    <text evidence="5">The sequence shown here is derived from an EMBL/GenBank/DDBJ whole genome shotgun (WGS) entry which is preliminary data.</text>
</comment>